<proteinExistence type="predicted"/>
<dbReference type="PANTHER" id="PTHR31391">
    <property type="entry name" value="B3 DOMAIN-CONTAINING PROTEIN OS11G0197600-RELATED"/>
    <property type="match status" value="1"/>
</dbReference>
<feature type="domain" description="TF-B3" evidence="6">
    <location>
        <begin position="147"/>
        <end position="231"/>
    </location>
</feature>
<name>A0AA38FW33_TAXCH</name>
<keyword evidence="8" id="KW-1185">Reference proteome</keyword>
<keyword evidence="4" id="KW-0539">Nucleus</keyword>
<evidence type="ECO:0000313" key="7">
    <source>
        <dbReference type="EMBL" id="KAH9311363.1"/>
    </source>
</evidence>
<dbReference type="Gene3D" id="2.40.330.10">
    <property type="entry name" value="DNA-binding pseudobarrel domain"/>
    <property type="match status" value="1"/>
</dbReference>
<dbReference type="InterPro" id="IPR044837">
    <property type="entry name" value="REM16-like"/>
</dbReference>
<feature type="non-terminal residue" evidence="7">
    <location>
        <position position="231"/>
    </location>
</feature>
<dbReference type="Proteomes" id="UP000824469">
    <property type="component" value="Unassembled WGS sequence"/>
</dbReference>
<evidence type="ECO:0000256" key="5">
    <source>
        <dbReference type="SAM" id="MobiDB-lite"/>
    </source>
</evidence>
<dbReference type="SUPFAM" id="SSF101936">
    <property type="entry name" value="DNA-binding pseudobarrel domain"/>
    <property type="match status" value="1"/>
</dbReference>
<feature type="region of interest" description="Disordered" evidence="5">
    <location>
        <begin position="1"/>
        <end position="22"/>
    </location>
</feature>
<reference evidence="7 8" key="1">
    <citation type="journal article" date="2021" name="Nat. Plants">
        <title>The Taxus genome provides insights into paclitaxel biosynthesis.</title>
        <authorList>
            <person name="Xiong X."/>
            <person name="Gou J."/>
            <person name="Liao Q."/>
            <person name="Li Y."/>
            <person name="Zhou Q."/>
            <person name="Bi G."/>
            <person name="Li C."/>
            <person name="Du R."/>
            <person name="Wang X."/>
            <person name="Sun T."/>
            <person name="Guo L."/>
            <person name="Liang H."/>
            <person name="Lu P."/>
            <person name="Wu Y."/>
            <person name="Zhang Z."/>
            <person name="Ro D.K."/>
            <person name="Shang Y."/>
            <person name="Huang S."/>
            <person name="Yan J."/>
        </authorList>
    </citation>
    <scope>NUCLEOTIDE SEQUENCE [LARGE SCALE GENOMIC DNA]</scope>
    <source>
        <strain evidence="7">Ta-2019</strain>
    </source>
</reference>
<evidence type="ECO:0000256" key="4">
    <source>
        <dbReference type="ARBA" id="ARBA00023242"/>
    </source>
</evidence>
<dbReference type="InterPro" id="IPR015300">
    <property type="entry name" value="DNA-bd_pseudobarrel_sf"/>
</dbReference>
<dbReference type="PROSITE" id="PS50863">
    <property type="entry name" value="B3"/>
    <property type="match status" value="1"/>
</dbReference>
<comment type="caution">
    <text evidence="7">The sequence shown here is derived from an EMBL/GenBank/DDBJ whole genome shotgun (WGS) entry which is preliminary data.</text>
</comment>
<evidence type="ECO:0000256" key="1">
    <source>
        <dbReference type="ARBA" id="ARBA00023015"/>
    </source>
</evidence>
<feature type="region of interest" description="Disordered" evidence="5">
    <location>
        <begin position="99"/>
        <end position="122"/>
    </location>
</feature>
<dbReference type="Pfam" id="PF02362">
    <property type="entry name" value="B3"/>
    <property type="match status" value="1"/>
</dbReference>
<dbReference type="SMART" id="SM01019">
    <property type="entry name" value="B3"/>
    <property type="match status" value="1"/>
</dbReference>
<dbReference type="CDD" id="cd10017">
    <property type="entry name" value="B3_DNA"/>
    <property type="match status" value="1"/>
</dbReference>
<organism evidence="7 8">
    <name type="scientific">Taxus chinensis</name>
    <name type="common">Chinese yew</name>
    <name type="synonym">Taxus wallichiana var. chinensis</name>
    <dbReference type="NCBI Taxonomy" id="29808"/>
    <lineage>
        <taxon>Eukaryota</taxon>
        <taxon>Viridiplantae</taxon>
        <taxon>Streptophyta</taxon>
        <taxon>Embryophyta</taxon>
        <taxon>Tracheophyta</taxon>
        <taxon>Spermatophyta</taxon>
        <taxon>Pinopsida</taxon>
        <taxon>Pinidae</taxon>
        <taxon>Conifers II</taxon>
        <taxon>Cupressales</taxon>
        <taxon>Taxaceae</taxon>
        <taxon>Taxus</taxon>
    </lineage>
</organism>
<dbReference type="PANTHER" id="PTHR31391:SF3">
    <property type="entry name" value="B3 DOMAIN-CONTAINING PROTEIN OS05G0481400"/>
    <property type="match status" value="1"/>
</dbReference>
<keyword evidence="1" id="KW-0805">Transcription regulation</keyword>
<keyword evidence="3" id="KW-0804">Transcription</keyword>
<gene>
    <name evidence="7" type="ORF">KI387_026398</name>
</gene>
<evidence type="ECO:0000313" key="8">
    <source>
        <dbReference type="Proteomes" id="UP000824469"/>
    </source>
</evidence>
<protein>
    <recommendedName>
        <fullName evidence="6">TF-B3 domain-containing protein</fullName>
    </recommendedName>
</protein>
<dbReference type="AlphaFoldDB" id="A0AA38FW33"/>
<dbReference type="InterPro" id="IPR003340">
    <property type="entry name" value="B3_DNA-bd"/>
</dbReference>
<evidence type="ECO:0000256" key="2">
    <source>
        <dbReference type="ARBA" id="ARBA00023125"/>
    </source>
</evidence>
<feature type="non-terminal residue" evidence="7">
    <location>
        <position position="1"/>
    </location>
</feature>
<dbReference type="GO" id="GO:0003677">
    <property type="term" value="F:DNA binding"/>
    <property type="evidence" value="ECO:0007669"/>
    <property type="project" value="UniProtKB-KW"/>
</dbReference>
<accession>A0AA38FW33</accession>
<keyword evidence="2" id="KW-0238">DNA-binding</keyword>
<dbReference type="OMA" id="KMASCQA"/>
<sequence>THCHLPRLISSSASSTEMEAPNLYEEQRRQRMEANMKALKDLGLQQLKESLVQTIASESKSKKREVKTQKLKQEVPVERRCSERVSRLPTPIYREVDVDFPRKRKSGTSNDSKRSLHTTSASYEARIQAQENAEAIMKDLGSEHPFFIKSLVRSHVSSCFWLGLPRGFCQKYLPQTDVSMVLEDEKGVECDTVYIASRTGLSGGWRGFALDHDLDDGDAIAFELVKPSKFK</sequence>
<evidence type="ECO:0000259" key="6">
    <source>
        <dbReference type="PROSITE" id="PS50863"/>
    </source>
</evidence>
<evidence type="ECO:0000256" key="3">
    <source>
        <dbReference type="ARBA" id="ARBA00023163"/>
    </source>
</evidence>
<dbReference type="EMBL" id="JAHRHJ020000006">
    <property type="protein sequence ID" value="KAH9311363.1"/>
    <property type="molecule type" value="Genomic_DNA"/>
</dbReference>